<dbReference type="STRING" id="1223515.B842_07785"/>
<dbReference type="KEGG" id="chm:B842_07785"/>
<keyword evidence="1" id="KW-0812">Transmembrane</keyword>
<protein>
    <submittedName>
        <fullName evidence="3">Transposase IS4 family protein</fullName>
    </submittedName>
</protein>
<evidence type="ECO:0000256" key="1">
    <source>
        <dbReference type="SAM" id="Phobius"/>
    </source>
</evidence>
<dbReference type="NCBIfam" id="NF033539">
    <property type="entry name" value="transpos_IS1380"/>
    <property type="match status" value="1"/>
</dbReference>
<dbReference type="Proteomes" id="UP000031524">
    <property type="component" value="Chromosome"/>
</dbReference>
<keyword evidence="1" id="KW-0472">Membrane</keyword>
<accession>A0A0B5D3R6</accession>
<dbReference type="InterPro" id="IPR025668">
    <property type="entry name" value="Tnp_DDE_dom"/>
</dbReference>
<evidence type="ECO:0000313" key="4">
    <source>
        <dbReference type="Proteomes" id="UP000031524"/>
    </source>
</evidence>
<dbReference type="HOGENOM" id="CLU_047698_0_0_11"/>
<feature type="domain" description="Transposase DDE" evidence="2">
    <location>
        <begin position="15"/>
        <end position="478"/>
    </location>
</feature>
<dbReference type="RefSeq" id="WP_245631385.1">
    <property type="nucleotide sequence ID" value="NZ_BCSU01000017.1"/>
</dbReference>
<name>A0A0B5D3R6_9CORY</name>
<sequence>MDTTSFHIGTPAPSQLCSNAGLMLLATTADQVGVAAAIDTELGDRQNPNLVHTTGHTMTTLALALALGGDDANDVDLLDPLVATGLIDQVPSDSTVHRRHAELAGLGSDGTTAILAGMKSARRAAWAACGTRNPAARATTDNPLVIDLDATEILSHSDKEHATPTWKKHFGFHPLAAIIDHGDGLTGEPAAVLLRPGNAGSNTAADHITVLDQAVSALPEHADGHEWDTRLLVRTDAAGGSQSFLNHLNDQGLAYSIGFPVTWQIGEIASTLGDPVKQGIIRPDGTVTDPGDGYVADITSRMRSWAGEPLGTDLDKYPDDLRIIIRVEHPASGAQLRITDVDGRRVQAFVTNRPGHANRLDVLHRGRGRCEQRIRDLKDCGLGKLPHEGFRMNQAWCHVAVLAMSLVTWAGLVTAAGSTAAQQRRSRWWVWEPKTLRARMLSIAAIVVRHARRVSLRFDAAAPHRELLEHGLARIRRIV</sequence>
<organism evidence="3 4">
    <name type="scientific">Corynebacterium humireducens NBRC 106098 = DSM 45392</name>
    <dbReference type="NCBI Taxonomy" id="1223515"/>
    <lineage>
        <taxon>Bacteria</taxon>
        <taxon>Bacillati</taxon>
        <taxon>Actinomycetota</taxon>
        <taxon>Actinomycetes</taxon>
        <taxon>Mycobacteriales</taxon>
        <taxon>Corynebacteriaceae</taxon>
        <taxon>Corynebacterium</taxon>
    </lineage>
</organism>
<evidence type="ECO:0000259" key="2">
    <source>
        <dbReference type="Pfam" id="PF13701"/>
    </source>
</evidence>
<evidence type="ECO:0000313" key="3">
    <source>
        <dbReference type="EMBL" id="AJE33406.1"/>
    </source>
</evidence>
<keyword evidence="1" id="KW-1133">Transmembrane helix</keyword>
<reference evidence="3 4" key="1">
    <citation type="submission" date="2013-04" db="EMBL/GenBank/DDBJ databases">
        <title>Complete genome sequence of Corynebacterium humireducens DSM 45392(T), isolated from a wastewater-fed microbial fuel cell.</title>
        <authorList>
            <person name="Ruckert C."/>
            <person name="Albersmeier A."/>
            <person name="Kalinowski J."/>
        </authorList>
    </citation>
    <scope>NUCLEOTIDE SEQUENCE [LARGE SCALE GENOMIC DNA]</scope>
    <source>
        <strain evidence="4">MFC-5</strain>
    </source>
</reference>
<keyword evidence="4" id="KW-1185">Reference proteome</keyword>
<dbReference type="Pfam" id="PF13701">
    <property type="entry name" value="DDE_Tnp_1_4"/>
    <property type="match status" value="1"/>
</dbReference>
<gene>
    <name evidence="3" type="ORF">B842_07785</name>
</gene>
<dbReference type="InterPro" id="IPR047960">
    <property type="entry name" value="Transpos_IS1380"/>
</dbReference>
<feature type="transmembrane region" description="Helical" evidence="1">
    <location>
        <begin position="399"/>
        <end position="421"/>
    </location>
</feature>
<dbReference type="EMBL" id="CP005286">
    <property type="protein sequence ID" value="AJE33406.1"/>
    <property type="molecule type" value="Genomic_DNA"/>
</dbReference>
<proteinExistence type="predicted"/>
<dbReference type="AlphaFoldDB" id="A0A0B5D3R6"/>